<evidence type="ECO:0000256" key="2">
    <source>
        <dbReference type="ARBA" id="ARBA00009399"/>
    </source>
</evidence>
<organism evidence="8 9">
    <name type="scientific">Bacillus gaemokensis</name>
    <dbReference type="NCBI Taxonomy" id="574375"/>
    <lineage>
        <taxon>Bacteria</taxon>
        <taxon>Bacillati</taxon>
        <taxon>Bacillota</taxon>
        <taxon>Bacilli</taxon>
        <taxon>Bacillales</taxon>
        <taxon>Bacillaceae</taxon>
        <taxon>Bacillus</taxon>
        <taxon>Bacillus cereus group</taxon>
    </lineage>
</organism>
<dbReference type="Pfam" id="PF04138">
    <property type="entry name" value="GtrA_DPMS_TM"/>
    <property type="match status" value="1"/>
</dbReference>
<dbReference type="InterPro" id="IPR051401">
    <property type="entry name" value="GtrA_CellWall_Glycosyl"/>
</dbReference>
<comment type="caution">
    <text evidence="8">The sequence shown here is derived from an EMBL/GenBank/DDBJ whole genome shotgun (WGS) entry which is preliminary data.</text>
</comment>
<evidence type="ECO:0000313" key="8">
    <source>
        <dbReference type="EMBL" id="KEK24434.1"/>
    </source>
</evidence>
<evidence type="ECO:0000259" key="7">
    <source>
        <dbReference type="Pfam" id="PF04138"/>
    </source>
</evidence>
<keyword evidence="4 6" id="KW-1133">Transmembrane helix</keyword>
<dbReference type="eggNOG" id="COG2246">
    <property type="taxonomic scope" value="Bacteria"/>
</dbReference>
<dbReference type="PANTHER" id="PTHR38459">
    <property type="entry name" value="PROPHAGE BACTOPRENOL-LINKED GLUCOSE TRANSLOCASE HOMOLOG"/>
    <property type="match status" value="1"/>
</dbReference>
<comment type="similarity">
    <text evidence="2">Belongs to the GtrA family.</text>
</comment>
<dbReference type="STRING" id="574375.AZF08_18950"/>
<dbReference type="EMBL" id="JOTM01000007">
    <property type="protein sequence ID" value="KEK24434.1"/>
    <property type="molecule type" value="Genomic_DNA"/>
</dbReference>
<dbReference type="AlphaFoldDB" id="A0A073KB10"/>
<dbReference type="RefSeq" id="WP_033674516.1">
    <property type="nucleotide sequence ID" value="NZ_JOTM01000007.1"/>
</dbReference>
<evidence type="ECO:0000256" key="6">
    <source>
        <dbReference type="SAM" id="Phobius"/>
    </source>
</evidence>
<feature type="transmembrane region" description="Helical" evidence="6">
    <location>
        <begin position="105"/>
        <end position="123"/>
    </location>
</feature>
<evidence type="ECO:0000313" key="9">
    <source>
        <dbReference type="Proteomes" id="UP000027778"/>
    </source>
</evidence>
<comment type="subcellular location">
    <subcellularLocation>
        <location evidence="1">Membrane</location>
        <topology evidence="1">Multi-pass membrane protein</topology>
    </subcellularLocation>
</comment>
<gene>
    <name evidence="8" type="ORF">BAGA_27235</name>
</gene>
<feature type="transmembrane region" description="Helical" evidence="6">
    <location>
        <begin position="74"/>
        <end position="93"/>
    </location>
</feature>
<evidence type="ECO:0000256" key="5">
    <source>
        <dbReference type="ARBA" id="ARBA00023136"/>
    </source>
</evidence>
<feature type="domain" description="GtrA/DPMS transmembrane" evidence="7">
    <location>
        <begin position="10"/>
        <end position="124"/>
    </location>
</feature>
<dbReference type="InterPro" id="IPR007267">
    <property type="entry name" value="GtrA_DPMS_TM"/>
</dbReference>
<sequence length="137" mass="15653">MNKSWIQALKFLAVGSLNTGIDIMIFTLLVMVGVPLLPAQWISYSCGIVNSYLLNRQWTFQQKRKQVEKEPIKFVCVNLLSLVLVSLILNGMHELWEQSLTVSKVTATLIGSLINFIGSRYWVFRISHNKEVKPNEN</sequence>
<proteinExistence type="inferred from homology"/>
<keyword evidence="3 6" id="KW-0812">Transmembrane</keyword>
<reference evidence="8 9" key="1">
    <citation type="submission" date="2014-06" db="EMBL/GenBank/DDBJ databases">
        <title>Draft genome sequence of Bacillus gaemokensis JCM 15801 (MCCC 1A00707).</title>
        <authorList>
            <person name="Lai Q."/>
            <person name="Liu Y."/>
            <person name="Shao Z."/>
        </authorList>
    </citation>
    <scope>NUCLEOTIDE SEQUENCE [LARGE SCALE GENOMIC DNA]</scope>
    <source>
        <strain evidence="8 9">JCM 15801</strain>
    </source>
</reference>
<feature type="transmembrane region" description="Helical" evidence="6">
    <location>
        <begin position="12"/>
        <end position="32"/>
    </location>
</feature>
<dbReference type="PANTHER" id="PTHR38459:SF1">
    <property type="entry name" value="PROPHAGE BACTOPRENOL-LINKED GLUCOSE TRANSLOCASE HOMOLOG"/>
    <property type="match status" value="1"/>
</dbReference>
<dbReference type="GO" id="GO:0005886">
    <property type="term" value="C:plasma membrane"/>
    <property type="evidence" value="ECO:0007669"/>
    <property type="project" value="TreeGrafter"/>
</dbReference>
<protein>
    <recommendedName>
        <fullName evidence="7">GtrA/DPMS transmembrane domain-containing protein</fullName>
    </recommendedName>
</protein>
<accession>A0A073KB10</accession>
<evidence type="ECO:0000256" key="3">
    <source>
        <dbReference type="ARBA" id="ARBA00022692"/>
    </source>
</evidence>
<evidence type="ECO:0000256" key="1">
    <source>
        <dbReference type="ARBA" id="ARBA00004141"/>
    </source>
</evidence>
<dbReference type="GO" id="GO:0000271">
    <property type="term" value="P:polysaccharide biosynthetic process"/>
    <property type="evidence" value="ECO:0007669"/>
    <property type="project" value="InterPro"/>
</dbReference>
<name>A0A073KB10_9BACI</name>
<feature type="transmembrane region" description="Helical" evidence="6">
    <location>
        <begin position="38"/>
        <end position="54"/>
    </location>
</feature>
<dbReference type="OrthoDB" id="9812049at2"/>
<keyword evidence="9" id="KW-1185">Reference proteome</keyword>
<keyword evidence="5 6" id="KW-0472">Membrane</keyword>
<dbReference type="Proteomes" id="UP000027778">
    <property type="component" value="Unassembled WGS sequence"/>
</dbReference>
<evidence type="ECO:0000256" key="4">
    <source>
        <dbReference type="ARBA" id="ARBA00022989"/>
    </source>
</evidence>